<dbReference type="AlphaFoldDB" id="A0A7S1R8D1"/>
<evidence type="ECO:0000256" key="1">
    <source>
        <dbReference type="ARBA" id="ARBA00023098"/>
    </source>
</evidence>
<reference evidence="4" key="1">
    <citation type="submission" date="2021-01" db="EMBL/GenBank/DDBJ databases">
        <authorList>
            <person name="Corre E."/>
            <person name="Pelletier E."/>
            <person name="Niang G."/>
            <person name="Scheremetjew M."/>
            <person name="Finn R."/>
            <person name="Kale V."/>
            <person name="Holt S."/>
            <person name="Cochrane G."/>
            <person name="Meng A."/>
            <person name="Brown T."/>
            <person name="Cohen L."/>
        </authorList>
    </citation>
    <scope>NUCLEOTIDE SEQUENCE</scope>
    <source>
        <strain evidence="4">CCAP 1951/1</strain>
    </source>
</reference>
<dbReference type="GO" id="GO:0005811">
    <property type="term" value="C:lipid droplet"/>
    <property type="evidence" value="ECO:0007669"/>
    <property type="project" value="TreeGrafter"/>
</dbReference>
<accession>A0A7S1R8D1</accession>
<dbReference type="GO" id="GO:0005737">
    <property type="term" value="C:cytoplasm"/>
    <property type="evidence" value="ECO:0007669"/>
    <property type="project" value="TreeGrafter"/>
</dbReference>
<dbReference type="GO" id="GO:0055088">
    <property type="term" value="P:lipid homeostasis"/>
    <property type="evidence" value="ECO:0007669"/>
    <property type="project" value="TreeGrafter"/>
</dbReference>
<dbReference type="EMBL" id="HBGF01054905">
    <property type="protein sequence ID" value="CAD9158290.1"/>
    <property type="molecule type" value="Transcribed_RNA"/>
</dbReference>
<dbReference type="InterPro" id="IPR033562">
    <property type="entry name" value="PLPL"/>
</dbReference>
<organism evidence="4">
    <name type="scientific">Neobodo designis</name>
    <name type="common">Flagellated protozoan</name>
    <name type="synonym">Bodo designis</name>
    <dbReference type="NCBI Taxonomy" id="312471"/>
    <lineage>
        <taxon>Eukaryota</taxon>
        <taxon>Discoba</taxon>
        <taxon>Euglenozoa</taxon>
        <taxon>Kinetoplastea</taxon>
        <taxon>Metakinetoplastina</taxon>
        <taxon>Neobodonida</taxon>
        <taxon>Neobodo</taxon>
    </lineage>
</organism>
<dbReference type="InterPro" id="IPR002641">
    <property type="entry name" value="PNPLA_dom"/>
</dbReference>
<proteinExistence type="predicted"/>
<evidence type="ECO:0000256" key="2">
    <source>
        <dbReference type="SAM" id="MobiDB-lite"/>
    </source>
</evidence>
<dbReference type="GO" id="GO:0019433">
    <property type="term" value="P:triglyceride catabolic process"/>
    <property type="evidence" value="ECO:0007669"/>
    <property type="project" value="TreeGrafter"/>
</dbReference>
<evidence type="ECO:0000313" key="4">
    <source>
        <dbReference type="EMBL" id="CAD9158290.1"/>
    </source>
</evidence>
<dbReference type="SUPFAM" id="SSF52151">
    <property type="entry name" value="FabD/lysophospholipase-like"/>
    <property type="match status" value="1"/>
</dbReference>
<keyword evidence="1" id="KW-0443">Lipid metabolism</keyword>
<feature type="region of interest" description="Disordered" evidence="2">
    <location>
        <begin position="150"/>
        <end position="180"/>
    </location>
</feature>
<dbReference type="Pfam" id="PF01734">
    <property type="entry name" value="Patatin"/>
    <property type="match status" value="1"/>
</dbReference>
<feature type="domain" description="PNPLA" evidence="3">
    <location>
        <begin position="32"/>
        <end position="271"/>
    </location>
</feature>
<protein>
    <recommendedName>
        <fullName evidence="3">PNPLA domain-containing protein</fullName>
    </recommendedName>
</protein>
<sequence length="479" mass="52319">MPAASPLSASGSLSAEQMSASGSGAEKNTIFSFAAAGWLQMYHFGVAKALQDSGIASPEALQAVDAELGTVRFAGSSAGSLAASALVVGTDFEALREYACGCAVDCRSQLFGAFQIRKYVQRGVELFATGAFKEATKRVRERRRVAIRRKTELRSGSGGTRRRRKACDDASNDDSGYASDENISEADFFDDGEFNGDAEDARGDLSDLLKERLEVYATTLPFLREKRFTEFNTVEDLDEALSASCLLVPLAGLPFRLRETQEWVMDGGVAAFQPRAGERGVITVSGMYFASADIKPSEFIPVWWGLYPPNDAQYRSLFALGYDDCLDGIRKKHLISPETFASLHGKYQGDTVTVPGRGLLALLRDAVAFWFFMFVLRPFGLVLVYAEMIFVLAATAAVAVLHDVLPSSSLLAALAVGTRTARRRDGTRGAAWVDVYAAVRNLISMRVPFHIIVGSRIPVNARRLERYSRVYRALRPFLG</sequence>
<name>A0A7S1R8D1_NEODS</name>
<dbReference type="InterPro" id="IPR016035">
    <property type="entry name" value="Acyl_Trfase/lysoPLipase"/>
</dbReference>
<dbReference type="GO" id="GO:0016020">
    <property type="term" value="C:membrane"/>
    <property type="evidence" value="ECO:0007669"/>
    <property type="project" value="TreeGrafter"/>
</dbReference>
<dbReference type="GO" id="GO:0004806">
    <property type="term" value="F:triacylglycerol lipase activity"/>
    <property type="evidence" value="ECO:0007669"/>
    <property type="project" value="TreeGrafter"/>
</dbReference>
<dbReference type="PANTHER" id="PTHR12406">
    <property type="entry name" value="CALCIUM-INDEPENDENT PHOSPHOLIPASE A2 IPLA2 -RELATED"/>
    <property type="match status" value="1"/>
</dbReference>
<dbReference type="Gene3D" id="3.40.1090.10">
    <property type="entry name" value="Cytosolic phospholipase A2 catalytic domain"/>
    <property type="match status" value="1"/>
</dbReference>
<gene>
    <name evidence="4" type="ORF">NDES1114_LOCUS36718</name>
</gene>
<evidence type="ECO:0000259" key="3">
    <source>
        <dbReference type="Pfam" id="PF01734"/>
    </source>
</evidence>
<dbReference type="PANTHER" id="PTHR12406:SF42">
    <property type="entry name" value="PNPLA DOMAIN-CONTAINING PROTEIN"/>
    <property type="match status" value="1"/>
</dbReference>